<protein>
    <submittedName>
        <fullName evidence="2">Uncharacterized protein</fullName>
    </submittedName>
</protein>
<accession>A0AAD9H946</accession>
<dbReference type="Proteomes" id="UP001232148">
    <property type="component" value="Unassembled WGS sequence"/>
</dbReference>
<name>A0AAD9H946_9PEZI</name>
<gene>
    <name evidence="2" type="ORF">LX32DRAFT_707400</name>
</gene>
<evidence type="ECO:0000313" key="3">
    <source>
        <dbReference type="Proteomes" id="UP001232148"/>
    </source>
</evidence>
<proteinExistence type="predicted"/>
<comment type="caution">
    <text evidence="2">The sequence shown here is derived from an EMBL/GenBank/DDBJ whole genome shotgun (WGS) entry which is preliminary data.</text>
</comment>
<dbReference type="AlphaFoldDB" id="A0AAD9H946"/>
<organism evidence="2 3">
    <name type="scientific">Colletotrichum zoysiae</name>
    <dbReference type="NCBI Taxonomy" id="1216348"/>
    <lineage>
        <taxon>Eukaryota</taxon>
        <taxon>Fungi</taxon>
        <taxon>Dikarya</taxon>
        <taxon>Ascomycota</taxon>
        <taxon>Pezizomycotina</taxon>
        <taxon>Sordariomycetes</taxon>
        <taxon>Hypocreomycetidae</taxon>
        <taxon>Glomerellales</taxon>
        <taxon>Glomerellaceae</taxon>
        <taxon>Colletotrichum</taxon>
        <taxon>Colletotrichum graminicola species complex</taxon>
    </lineage>
</organism>
<dbReference type="EMBL" id="MU842992">
    <property type="protein sequence ID" value="KAK2023647.1"/>
    <property type="molecule type" value="Genomic_DNA"/>
</dbReference>
<sequence length="394" mass="45460">MSTNGKRKASDSPTGPSKNAKLDIRNQEFPNTKERANFIAAKFSQLLGDETVFPKILDQARIDRKHEISNQSGEISEYWFDWTVDKKAWYNAMALVQPGRTELFPWRSVPSSKPKDPSDRAIWFQKFKETRVILDNLTSRERLENGLVLMKEEPNMRRTAPRMTSIELRQAIWDDVFPGQPCAKNRPFEFAVPENIDYQALVYADQAETARQIPPGVQSAMVYAENAKGKTVKCLVFGYKKDTVDSPWNRIILAAVYRAAVQWAREEFMTQHKVHISQAFKNLRLSLIHGNVEPSERMKQLTLDKALVAECDAQLALGPYRNQEEHAVFRVSAWLEKEKLLPAKERCRMLRGCLTPADMRMACRRAWEGKIEDWKDLPLQQLDEEKKFAQDIAK</sequence>
<keyword evidence="3" id="KW-1185">Reference proteome</keyword>
<feature type="region of interest" description="Disordered" evidence="1">
    <location>
        <begin position="1"/>
        <end position="27"/>
    </location>
</feature>
<reference evidence="2" key="1">
    <citation type="submission" date="2021-06" db="EMBL/GenBank/DDBJ databases">
        <title>Comparative genomics, transcriptomics and evolutionary studies reveal genomic signatures of adaptation to plant cell wall in hemibiotrophic fungi.</title>
        <authorList>
            <consortium name="DOE Joint Genome Institute"/>
            <person name="Baroncelli R."/>
            <person name="Diaz J.F."/>
            <person name="Benocci T."/>
            <person name="Peng M."/>
            <person name="Battaglia E."/>
            <person name="Haridas S."/>
            <person name="Andreopoulos W."/>
            <person name="Labutti K."/>
            <person name="Pangilinan J."/>
            <person name="Floch G.L."/>
            <person name="Makela M.R."/>
            <person name="Henrissat B."/>
            <person name="Grigoriev I.V."/>
            <person name="Crouch J.A."/>
            <person name="De Vries R.P."/>
            <person name="Sukno S.A."/>
            <person name="Thon M.R."/>
        </authorList>
    </citation>
    <scope>NUCLEOTIDE SEQUENCE</scope>
    <source>
        <strain evidence="2">MAFF235873</strain>
    </source>
</reference>
<evidence type="ECO:0000313" key="2">
    <source>
        <dbReference type="EMBL" id="KAK2023647.1"/>
    </source>
</evidence>
<evidence type="ECO:0000256" key="1">
    <source>
        <dbReference type="SAM" id="MobiDB-lite"/>
    </source>
</evidence>